<dbReference type="Proteomes" id="UP000318571">
    <property type="component" value="Chromosome 10"/>
</dbReference>
<dbReference type="GO" id="GO:0005732">
    <property type="term" value="C:sno(s)RNA-containing ribonucleoprotein complex"/>
    <property type="evidence" value="ECO:0007669"/>
    <property type="project" value="InterPro"/>
</dbReference>
<feature type="compositionally biased region" description="Acidic residues" evidence="9">
    <location>
        <begin position="131"/>
        <end position="143"/>
    </location>
</feature>
<dbReference type="GO" id="GO:0043489">
    <property type="term" value="P:RNA stabilization"/>
    <property type="evidence" value="ECO:0007669"/>
    <property type="project" value="UniProtKB-ARBA"/>
</dbReference>
<keyword evidence="8" id="KW-0539">Nucleus</keyword>
<dbReference type="InterPro" id="IPR038664">
    <property type="entry name" value="Gar1/Naf1_Cbf5-bd_sf"/>
</dbReference>
<evidence type="ECO:0000256" key="4">
    <source>
        <dbReference type="ARBA" id="ARBA00022517"/>
    </source>
</evidence>
<feature type="compositionally biased region" description="Pro residues" evidence="9">
    <location>
        <begin position="446"/>
        <end position="456"/>
    </location>
</feature>
<dbReference type="GO" id="GO:0001522">
    <property type="term" value="P:pseudouridine synthesis"/>
    <property type="evidence" value="ECO:0007669"/>
    <property type="project" value="InterPro"/>
</dbReference>
<evidence type="ECO:0000256" key="3">
    <source>
        <dbReference type="ARBA" id="ARBA00021438"/>
    </source>
</evidence>
<evidence type="ECO:0000256" key="8">
    <source>
        <dbReference type="ARBA" id="ARBA00023242"/>
    </source>
</evidence>
<comment type="caution">
    <text evidence="10">The sequence shown here is derived from an EMBL/GenBank/DDBJ whole genome shotgun (WGS) entry which is preliminary data.</text>
</comment>
<feature type="region of interest" description="Disordered" evidence="9">
    <location>
        <begin position="311"/>
        <end position="456"/>
    </location>
</feature>
<feature type="compositionally biased region" description="Polar residues" evidence="9">
    <location>
        <begin position="433"/>
        <end position="444"/>
    </location>
</feature>
<reference evidence="10 11" key="1">
    <citation type="journal article" date="2018" name="Nat. Ecol. Evol.">
        <title>Genomic signatures of mitonuclear coevolution across populations of Tigriopus californicus.</title>
        <authorList>
            <person name="Barreto F.S."/>
            <person name="Watson E.T."/>
            <person name="Lima T.G."/>
            <person name="Willett C.S."/>
            <person name="Edmands S."/>
            <person name="Li W."/>
            <person name="Burton R.S."/>
        </authorList>
    </citation>
    <scope>NUCLEOTIDE SEQUENCE [LARGE SCALE GENOMIC DNA]</scope>
    <source>
        <strain evidence="10 11">San Diego</strain>
    </source>
</reference>
<keyword evidence="11" id="KW-1185">Reference proteome</keyword>
<dbReference type="EMBL" id="VCGU01000458">
    <property type="protein sequence ID" value="TRY62573.1"/>
    <property type="molecule type" value="Genomic_DNA"/>
</dbReference>
<keyword evidence="5" id="KW-0698">rRNA processing</keyword>
<evidence type="ECO:0000256" key="5">
    <source>
        <dbReference type="ARBA" id="ARBA00022552"/>
    </source>
</evidence>
<keyword evidence="6" id="KW-0597">Phosphoprotein</keyword>
<dbReference type="FunFam" id="2.40.10.230:FF:000002">
    <property type="entry name" value="H/ACA ribonucleoprotein complex non-core subunit NAF1"/>
    <property type="match status" value="1"/>
</dbReference>
<dbReference type="GO" id="GO:0003723">
    <property type="term" value="F:RNA binding"/>
    <property type="evidence" value="ECO:0007669"/>
    <property type="project" value="UniProtKB-KW"/>
</dbReference>
<feature type="compositionally biased region" description="Polar residues" evidence="9">
    <location>
        <begin position="389"/>
        <end position="399"/>
    </location>
</feature>
<evidence type="ECO:0000313" key="10">
    <source>
        <dbReference type="EMBL" id="TRY62573.1"/>
    </source>
</evidence>
<evidence type="ECO:0000256" key="7">
    <source>
        <dbReference type="ARBA" id="ARBA00022884"/>
    </source>
</evidence>
<sequence>MDDHLSEEDVKPALGALSQLLDYSSDSDVQVIEVDHPPLHAVVPPSKSITNEEVVRSFLDELLFHDVIQGLSHIKTEPVNESKVADEVQVIDFNPLEYRPIKRELIWDEESLAESVCSVVSSSTSSSSSSDSDEADAGDDDDQALIRPKGPAQPLKTKKEKLHVDLPPIEDLQISVPAQECVQLGTIITTVDDLVVVKAFPSTPAIDIDSVLFLEGGTQALGKVFDVFGPVSQPFYSVRFNSGDHIKEKAIKIDSPVFYAPRTEYANFVFVEQLRKLKGTDASWRHDEEPPVHKLDFSDDEEEIRLKREAKQKKLGSLPMNQHSQVPRKKPCSTPSNPFYRQQKRYNPRDFGPIRWNSHPVVPTYSPSVPPPNSHGPRHWGPQYPPQHPTSNYDAQNQWEGVMRPPAFSVPPPSLPATAHSNSPSVFNAFYYGQQSVMQSNHQSPLGPPPPPPPGH</sequence>
<organism evidence="10 11">
    <name type="scientific">Tigriopus californicus</name>
    <name type="common">Marine copepod</name>
    <dbReference type="NCBI Taxonomy" id="6832"/>
    <lineage>
        <taxon>Eukaryota</taxon>
        <taxon>Metazoa</taxon>
        <taxon>Ecdysozoa</taxon>
        <taxon>Arthropoda</taxon>
        <taxon>Crustacea</taxon>
        <taxon>Multicrustacea</taxon>
        <taxon>Hexanauplia</taxon>
        <taxon>Copepoda</taxon>
        <taxon>Harpacticoida</taxon>
        <taxon>Harpacticidae</taxon>
        <taxon>Tigriopus</taxon>
    </lineage>
</organism>
<evidence type="ECO:0000313" key="11">
    <source>
        <dbReference type="Proteomes" id="UP000318571"/>
    </source>
</evidence>
<dbReference type="STRING" id="6832.A0A553NAV6"/>
<dbReference type="PANTHER" id="PTHR31633:SF1">
    <property type="entry name" value="H_ACA RIBONUCLEOPROTEIN COMPLEX NON-CORE SUBUNIT NAF1"/>
    <property type="match status" value="1"/>
</dbReference>
<dbReference type="Pfam" id="PF04410">
    <property type="entry name" value="Gar1"/>
    <property type="match status" value="1"/>
</dbReference>
<feature type="region of interest" description="Disordered" evidence="9">
    <location>
        <begin position="122"/>
        <end position="160"/>
    </location>
</feature>
<dbReference type="GO" id="GO:0000493">
    <property type="term" value="P:box H/ACA snoRNP assembly"/>
    <property type="evidence" value="ECO:0007669"/>
    <property type="project" value="InterPro"/>
</dbReference>
<dbReference type="InterPro" id="IPR007504">
    <property type="entry name" value="H/ACA_rnp_Gar1/Naf1"/>
</dbReference>
<name>A0A553NAV6_TIGCA</name>
<evidence type="ECO:0000256" key="6">
    <source>
        <dbReference type="ARBA" id="ARBA00022553"/>
    </source>
</evidence>
<dbReference type="GO" id="GO:0005634">
    <property type="term" value="C:nucleus"/>
    <property type="evidence" value="ECO:0007669"/>
    <property type="project" value="UniProtKB-SubCell"/>
</dbReference>
<dbReference type="InterPro" id="IPR009000">
    <property type="entry name" value="Transl_B-barrel_sf"/>
</dbReference>
<dbReference type="SUPFAM" id="SSF50447">
    <property type="entry name" value="Translation proteins"/>
    <property type="match status" value="1"/>
</dbReference>
<accession>A0A553NAV6</accession>
<gene>
    <name evidence="10" type="ORF">TCAL_00478</name>
</gene>
<dbReference type="GO" id="GO:0006364">
    <property type="term" value="P:rRNA processing"/>
    <property type="evidence" value="ECO:0007669"/>
    <property type="project" value="UniProtKB-KW"/>
</dbReference>
<evidence type="ECO:0000256" key="9">
    <source>
        <dbReference type="SAM" id="MobiDB-lite"/>
    </source>
</evidence>
<keyword evidence="4" id="KW-0690">Ribosome biogenesis</keyword>
<evidence type="ECO:0000256" key="1">
    <source>
        <dbReference type="ARBA" id="ARBA00004123"/>
    </source>
</evidence>
<dbReference type="OrthoDB" id="21550at2759"/>
<keyword evidence="7" id="KW-0694">RNA-binding</keyword>
<dbReference type="AlphaFoldDB" id="A0A553NAV6"/>
<dbReference type="PANTHER" id="PTHR31633">
    <property type="entry name" value="H/ACA RIBONUCLEOPROTEIN COMPLEX NON-CORE SUBUNIT NAF1"/>
    <property type="match status" value="1"/>
</dbReference>
<proteinExistence type="inferred from homology"/>
<comment type="subcellular location">
    <subcellularLocation>
        <location evidence="1">Nucleus</location>
    </subcellularLocation>
</comment>
<comment type="similarity">
    <text evidence="2">Belongs to the NAF1 family.</text>
</comment>
<protein>
    <recommendedName>
        <fullName evidence="3">H/ACA ribonucleoprotein complex non-core subunit NAF1</fullName>
    </recommendedName>
</protein>
<evidence type="ECO:0000256" key="2">
    <source>
        <dbReference type="ARBA" id="ARBA00009801"/>
    </source>
</evidence>
<dbReference type="InterPro" id="IPR040309">
    <property type="entry name" value="Naf1"/>
</dbReference>
<dbReference type="Gene3D" id="2.40.10.230">
    <property type="entry name" value="Probable tRNA pseudouridine synthase domain"/>
    <property type="match status" value="1"/>
</dbReference>
<feature type="compositionally biased region" description="Low complexity" evidence="9">
    <location>
        <begin position="358"/>
        <end position="367"/>
    </location>
</feature>